<dbReference type="Pfam" id="PF00873">
    <property type="entry name" value="ACR_tran"/>
    <property type="match status" value="2"/>
</dbReference>
<feature type="transmembrane region" description="Helical" evidence="8">
    <location>
        <begin position="348"/>
        <end position="367"/>
    </location>
</feature>
<feature type="transmembrane region" description="Helical" evidence="8">
    <location>
        <begin position="1012"/>
        <end position="1036"/>
    </location>
</feature>
<comment type="caution">
    <text evidence="9">The sequence shown here is derived from an EMBL/GenBank/DDBJ whole genome shotgun (WGS) entry which is preliminary data.</text>
</comment>
<reference evidence="9 10" key="1">
    <citation type="submission" date="2018-02" db="EMBL/GenBank/DDBJ databases">
        <title>Comparative genomes isolates from brazilian mangrove.</title>
        <authorList>
            <person name="Araujo J.E."/>
            <person name="Taketani R.G."/>
            <person name="Silva M.C.P."/>
            <person name="Loureco M.V."/>
            <person name="Andreote F.D."/>
        </authorList>
    </citation>
    <scope>NUCLEOTIDE SEQUENCE [LARGE SCALE GENOMIC DNA]</scope>
    <source>
        <strain evidence="9 10">Nap-Phe MGV</strain>
    </source>
</reference>
<keyword evidence="6 8" id="KW-1133">Transmembrane helix</keyword>
<feature type="transmembrane region" description="Helical" evidence="8">
    <location>
        <begin position="445"/>
        <end position="465"/>
    </location>
</feature>
<dbReference type="EMBL" id="PUHZ01000004">
    <property type="protein sequence ID" value="PQO47625.1"/>
    <property type="molecule type" value="Genomic_DNA"/>
</dbReference>
<feature type="transmembrane region" description="Helical" evidence="8">
    <location>
        <begin position="403"/>
        <end position="424"/>
    </location>
</feature>
<keyword evidence="7 8" id="KW-0472">Membrane</keyword>
<feature type="transmembrane region" description="Helical" evidence="8">
    <location>
        <begin position="374"/>
        <end position="397"/>
    </location>
</feature>
<evidence type="ECO:0000256" key="6">
    <source>
        <dbReference type="ARBA" id="ARBA00022989"/>
    </source>
</evidence>
<dbReference type="PANTHER" id="PTHR32063">
    <property type="match status" value="1"/>
</dbReference>
<evidence type="ECO:0000256" key="7">
    <source>
        <dbReference type="ARBA" id="ARBA00023136"/>
    </source>
</evidence>
<feature type="transmembrane region" description="Helical" evidence="8">
    <location>
        <begin position="956"/>
        <end position="974"/>
    </location>
</feature>
<dbReference type="InterPro" id="IPR001036">
    <property type="entry name" value="Acrflvin-R"/>
</dbReference>
<name>A0A2S8GT69_9BACT</name>
<feature type="transmembrane region" description="Helical" evidence="8">
    <location>
        <begin position="607"/>
        <end position="629"/>
    </location>
</feature>
<feature type="transmembrane region" description="Helical" evidence="8">
    <location>
        <begin position="1090"/>
        <end position="1114"/>
    </location>
</feature>
<dbReference type="SUPFAM" id="SSF82866">
    <property type="entry name" value="Multidrug efflux transporter AcrB transmembrane domain"/>
    <property type="match status" value="2"/>
</dbReference>
<gene>
    <name evidence="9" type="ORF">C5Y93_02920</name>
</gene>
<dbReference type="OrthoDB" id="220575at2"/>
<proteinExistence type="predicted"/>
<feature type="transmembrane region" description="Helical" evidence="8">
    <location>
        <begin position="12"/>
        <end position="31"/>
    </location>
</feature>
<dbReference type="GO" id="GO:0005886">
    <property type="term" value="C:plasma membrane"/>
    <property type="evidence" value="ECO:0007669"/>
    <property type="project" value="UniProtKB-SubCell"/>
</dbReference>
<evidence type="ECO:0000313" key="10">
    <source>
        <dbReference type="Proteomes" id="UP000237819"/>
    </source>
</evidence>
<protein>
    <submittedName>
        <fullName evidence="9">Transporter</fullName>
    </submittedName>
</protein>
<evidence type="ECO:0000256" key="4">
    <source>
        <dbReference type="ARBA" id="ARBA00022519"/>
    </source>
</evidence>
<organism evidence="9 10">
    <name type="scientific">Blastopirellula marina</name>
    <dbReference type="NCBI Taxonomy" id="124"/>
    <lineage>
        <taxon>Bacteria</taxon>
        <taxon>Pseudomonadati</taxon>
        <taxon>Planctomycetota</taxon>
        <taxon>Planctomycetia</taxon>
        <taxon>Pirellulales</taxon>
        <taxon>Pirellulaceae</taxon>
        <taxon>Blastopirellula</taxon>
    </lineage>
</organism>
<keyword evidence="2" id="KW-0813">Transport</keyword>
<keyword evidence="5 8" id="KW-0812">Transmembrane</keyword>
<evidence type="ECO:0000256" key="8">
    <source>
        <dbReference type="SAM" id="Phobius"/>
    </source>
</evidence>
<dbReference type="FunFam" id="1.20.1640.10:FF:000001">
    <property type="entry name" value="Efflux pump membrane transporter"/>
    <property type="match status" value="1"/>
</dbReference>
<accession>A0A2S8GT69</accession>
<feature type="transmembrane region" description="Helical" evidence="8">
    <location>
        <begin position="1057"/>
        <end position="1078"/>
    </location>
</feature>
<dbReference type="SUPFAM" id="SSF82693">
    <property type="entry name" value="Multidrug efflux transporter AcrB pore domain, PN1, PN2, PC1 and PC2 subdomains"/>
    <property type="match status" value="4"/>
</dbReference>
<keyword evidence="3" id="KW-1003">Cell membrane</keyword>
<feature type="transmembrane region" description="Helical" evidence="8">
    <location>
        <begin position="519"/>
        <end position="541"/>
    </location>
</feature>
<dbReference type="Gene3D" id="3.30.2090.10">
    <property type="entry name" value="Multidrug efflux transporter AcrB TolC docking domain, DN and DC subdomains"/>
    <property type="match status" value="2"/>
</dbReference>
<feature type="transmembrane region" description="Helical" evidence="8">
    <location>
        <begin position="981"/>
        <end position="1000"/>
    </location>
</feature>
<dbReference type="AlphaFoldDB" id="A0A2S8GT69"/>
<evidence type="ECO:0000256" key="1">
    <source>
        <dbReference type="ARBA" id="ARBA00004429"/>
    </source>
</evidence>
<dbReference type="Gene3D" id="3.30.70.1430">
    <property type="entry name" value="Multidrug efflux transporter AcrB pore domain"/>
    <property type="match status" value="2"/>
</dbReference>
<dbReference type="SUPFAM" id="SSF82714">
    <property type="entry name" value="Multidrug efflux transporter AcrB TolC docking domain, DN and DC subdomains"/>
    <property type="match status" value="2"/>
</dbReference>
<dbReference type="Gene3D" id="3.30.70.1440">
    <property type="entry name" value="Multidrug efflux transporter AcrB pore domain"/>
    <property type="match status" value="1"/>
</dbReference>
<dbReference type="FunFam" id="3.30.70.1430:FF:000001">
    <property type="entry name" value="Efflux pump membrane transporter"/>
    <property type="match status" value="1"/>
</dbReference>
<dbReference type="PANTHER" id="PTHR32063:SF11">
    <property type="entry name" value="CATION OR DRUG EFFLUX SYSTEM PROTEIN"/>
    <property type="match status" value="1"/>
</dbReference>
<dbReference type="Proteomes" id="UP000237819">
    <property type="component" value="Unassembled WGS sequence"/>
</dbReference>
<evidence type="ECO:0000256" key="3">
    <source>
        <dbReference type="ARBA" id="ARBA00022475"/>
    </source>
</evidence>
<evidence type="ECO:0000256" key="5">
    <source>
        <dbReference type="ARBA" id="ARBA00022692"/>
    </source>
</evidence>
<dbReference type="PRINTS" id="PR00702">
    <property type="entry name" value="ACRIFLAVINRP"/>
</dbReference>
<comment type="subcellular location">
    <subcellularLocation>
        <location evidence="1">Cell inner membrane</location>
        <topology evidence="1">Multi-pass membrane protein</topology>
    </subcellularLocation>
</comment>
<evidence type="ECO:0000313" key="9">
    <source>
        <dbReference type="EMBL" id="PQO47625.1"/>
    </source>
</evidence>
<dbReference type="Gene3D" id="3.30.70.1320">
    <property type="entry name" value="Multidrug efflux transporter AcrB pore domain like"/>
    <property type="match status" value="1"/>
</dbReference>
<dbReference type="Gene3D" id="1.20.1640.10">
    <property type="entry name" value="Multidrug efflux transporter AcrB transmembrane domain"/>
    <property type="match status" value="3"/>
</dbReference>
<sequence length="1141" mass="123473">MLARFFIDRPIFAWVISIIIILAGTICVWLLPVAQYPEIAPPTVSVTCSYPGASAQVVADTVAAPIEQQVVGVEDALYMSSQSASDGSYTLTVTFALGTDLDMAQVLVQNRVSQAVPLLPDVVKQTGVTTKKKSPNILMAVTLIAKENPETGKADYDQLFLSNYATIQVRDQLAALDGVGDVQILGQQDYSMRIWLNPDALATRGMTAGDVINAVKEQNVQVAAGQIGQPPVPKGQELQLTMTTLGRLEDPEQFADIVIKTGSDGQITRIRDVAEVELGAKNLNTSSRMDGKASVSLGVFQLPGSNALDVGDLVKRRMKQLRTDFPPGLEYEIAYDTTPFITESVHEVFKTLRDAVILVAIVVLFFLQDWKAVMLPMIDVAVSLVGTFAIMMVMGFTLNNLTLFGLVLAIGIVVDDAIVVLENIERWIAMGYKVREATIHAMEEITGPIIAITLVLSSVFFPSAFLGGITGQFFRQFALTIAAAMLISALNAMTMTPARATSIFRDPKPGEDHTEHREALPWWGIVAICGVLAVWIGGMFLHGPPTGDEGTEAGLSLWMMAALFIPAAVVGYFIAPLVNGTLKVIFGVFNKGFDWATDVYGKGIASLLRISTVALIVYVGLISLTAWGFTKIPTGFIPSQDKGYLLFDVQLPDAASRERTDAVIKEIEKIVLDTEGVDHILAVSGQSFIQNAISSNFAGGFIVLKPFDERGTVATGANSIGKELREKFSKIQAARVSVFGAPAVDGLGNSGGFKLMVEDRGDNGLAVLQAQADNLASTALDTKGIVMCFNSFRANTPQLYIDIDRVKCKTMGVELDQVFNALQGYMGGVYVNDFNRFGRTWQVNVQAEPSFRVNADSVRQLKVRGRNDQMVPLGTVATIEDSTGPILINRYNGFPAATINGVNLPIISTGQVLSTLNGLAERELPTSMKAEWTEISFLQEQASQFNSFKDVLQNPISALIGAVMLVYLILAAQYESWELPFTIILVVPMCVLAALAGLVISTSIGRPMDLNIFVQIGFVVLVGLACKNAILVVEFAKDRMERDGLSLMQATVDACITRLRPIVMTSFAFILGVAPLLFGHGAGAEMRYSLGVAVFSGMIGVTGFGLIFTPVFYYTVMRLMGKPAGEYDPKFKFEEKKEGKV</sequence>
<dbReference type="InterPro" id="IPR027463">
    <property type="entry name" value="AcrB_DN_DC_subdom"/>
</dbReference>
<feature type="transmembrane region" description="Helical" evidence="8">
    <location>
        <begin position="477"/>
        <end position="498"/>
    </location>
</feature>
<dbReference type="GO" id="GO:0042910">
    <property type="term" value="F:xenobiotic transmembrane transporter activity"/>
    <property type="evidence" value="ECO:0007669"/>
    <property type="project" value="TreeGrafter"/>
</dbReference>
<evidence type="ECO:0000256" key="2">
    <source>
        <dbReference type="ARBA" id="ARBA00022448"/>
    </source>
</evidence>
<feature type="transmembrane region" description="Helical" evidence="8">
    <location>
        <begin position="553"/>
        <end position="575"/>
    </location>
</feature>
<keyword evidence="4" id="KW-0997">Cell inner membrane</keyword>
<dbReference type="RefSeq" id="WP_105333886.1">
    <property type="nucleotide sequence ID" value="NZ_PUHZ01000004.1"/>
</dbReference>